<name>A0A699ZZX5_HAELA</name>
<evidence type="ECO:0000313" key="6">
    <source>
        <dbReference type="Proteomes" id="UP000485058"/>
    </source>
</evidence>
<evidence type="ECO:0000256" key="3">
    <source>
        <dbReference type="ARBA" id="ARBA00023002"/>
    </source>
</evidence>
<gene>
    <name evidence="5" type="ORF">HaLaN_25273</name>
</gene>
<evidence type="ECO:0000256" key="2">
    <source>
        <dbReference type="ARBA" id="ARBA00022833"/>
    </source>
</evidence>
<sequence>MALSKNPKGGQEAAAAGTLDGLINTVSARHDLAALLNLLKTDGTMVCVGAPAEPPTMPTFAMLLRRLRVTGSLIGGIKETQEMLDYCAEKGIECMHEIIPADYVNTAWERVLKQDVRYRFVIDVQGSLI</sequence>
<keyword evidence="3" id="KW-0560">Oxidoreductase</keyword>
<dbReference type="GO" id="GO:0046872">
    <property type="term" value="F:metal ion binding"/>
    <property type="evidence" value="ECO:0007669"/>
    <property type="project" value="UniProtKB-KW"/>
</dbReference>
<accession>A0A699ZZX5</accession>
<dbReference type="AlphaFoldDB" id="A0A699ZZX5"/>
<dbReference type="Proteomes" id="UP000485058">
    <property type="component" value="Unassembled WGS sequence"/>
</dbReference>
<dbReference type="SUPFAM" id="SSF51735">
    <property type="entry name" value="NAD(P)-binding Rossmann-fold domains"/>
    <property type="match status" value="1"/>
</dbReference>
<keyword evidence="1" id="KW-0479">Metal-binding</keyword>
<dbReference type="InterPro" id="IPR013149">
    <property type="entry name" value="ADH-like_C"/>
</dbReference>
<feature type="domain" description="Alcohol dehydrogenase-like C-terminal" evidence="4">
    <location>
        <begin position="16"/>
        <end position="87"/>
    </location>
</feature>
<keyword evidence="6" id="KW-1185">Reference proteome</keyword>
<dbReference type="Gene3D" id="3.90.180.10">
    <property type="entry name" value="Medium-chain alcohol dehydrogenases, catalytic domain"/>
    <property type="match status" value="1"/>
</dbReference>
<reference evidence="5 6" key="1">
    <citation type="submission" date="2020-02" db="EMBL/GenBank/DDBJ databases">
        <title>Draft genome sequence of Haematococcus lacustris strain NIES-144.</title>
        <authorList>
            <person name="Morimoto D."/>
            <person name="Nakagawa S."/>
            <person name="Yoshida T."/>
            <person name="Sawayama S."/>
        </authorList>
    </citation>
    <scope>NUCLEOTIDE SEQUENCE [LARGE SCALE GENOMIC DNA]</scope>
    <source>
        <strain evidence="5 6">NIES-144</strain>
    </source>
</reference>
<evidence type="ECO:0000256" key="1">
    <source>
        <dbReference type="ARBA" id="ARBA00022723"/>
    </source>
</evidence>
<dbReference type="Gene3D" id="3.40.50.720">
    <property type="entry name" value="NAD(P)-binding Rossmann-like Domain"/>
    <property type="match status" value="1"/>
</dbReference>
<dbReference type="InterPro" id="IPR047109">
    <property type="entry name" value="CAD-like"/>
</dbReference>
<dbReference type="InterPro" id="IPR036291">
    <property type="entry name" value="NAD(P)-bd_dom_sf"/>
</dbReference>
<proteinExistence type="predicted"/>
<comment type="caution">
    <text evidence="5">The sequence shown here is derived from an EMBL/GenBank/DDBJ whole genome shotgun (WGS) entry which is preliminary data.</text>
</comment>
<evidence type="ECO:0000313" key="5">
    <source>
        <dbReference type="EMBL" id="GFH27020.1"/>
    </source>
</evidence>
<keyword evidence="2" id="KW-0862">Zinc</keyword>
<evidence type="ECO:0000259" key="4">
    <source>
        <dbReference type="Pfam" id="PF00107"/>
    </source>
</evidence>
<dbReference type="Pfam" id="PF00107">
    <property type="entry name" value="ADH_zinc_N"/>
    <property type="match status" value="1"/>
</dbReference>
<dbReference type="PANTHER" id="PTHR42683">
    <property type="entry name" value="ALDEHYDE REDUCTASE"/>
    <property type="match status" value="1"/>
</dbReference>
<dbReference type="GO" id="GO:0016616">
    <property type="term" value="F:oxidoreductase activity, acting on the CH-OH group of donors, NAD or NADP as acceptor"/>
    <property type="evidence" value="ECO:0007669"/>
    <property type="project" value="InterPro"/>
</dbReference>
<dbReference type="EMBL" id="BLLF01003320">
    <property type="protein sequence ID" value="GFH27020.1"/>
    <property type="molecule type" value="Genomic_DNA"/>
</dbReference>
<protein>
    <submittedName>
        <fullName evidence="5">PKS_ER domain-containing protein</fullName>
    </submittedName>
</protein>
<organism evidence="5 6">
    <name type="scientific">Haematococcus lacustris</name>
    <name type="common">Green alga</name>
    <name type="synonym">Haematococcus pluvialis</name>
    <dbReference type="NCBI Taxonomy" id="44745"/>
    <lineage>
        <taxon>Eukaryota</taxon>
        <taxon>Viridiplantae</taxon>
        <taxon>Chlorophyta</taxon>
        <taxon>core chlorophytes</taxon>
        <taxon>Chlorophyceae</taxon>
        <taxon>CS clade</taxon>
        <taxon>Chlamydomonadales</taxon>
        <taxon>Haematococcaceae</taxon>
        <taxon>Haematococcus</taxon>
    </lineage>
</organism>